<keyword evidence="6" id="KW-0479">Metal-binding</keyword>
<feature type="compositionally biased region" description="Low complexity" evidence="8">
    <location>
        <begin position="492"/>
        <end position="529"/>
    </location>
</feature>
<dbReference type="PANTHER" id="PTHR12622">
    <property type="entry name" value="DELTEX-RELATED"/>
    <property type="match status" value="1"/>
</dbReference>
<organism evidence="10">
    <name type="scientific">Chromera velia CCMP2878</name>
    <dbReference type="NCBI Taxonomy" id="1169474"/>
    <lineage>
        <taxon>Eukaryota</taxon>
        <taxon>Sar</taxon>
        <taxon>Alveolata</taxon>
        <taxon>Colpodellida</taxon>
        <taxon>Chromeraceae</taxon>
        <taxon>Chromera</taxon>
    </lineage>
</organism>
<dbReference type="SMART" id="SM00184">
    <property type="entry name" value="RING"/>
    <property type="match status" value="1"/>
</dbReference>
<evidence type="ECO:0000256" key="8">
    <source>
        <dbReference type="SAM" id="MobiDB-lite"/>
    </source>
</evidence>
<keyword evidence="7" id="KW-0862">Zinc</keyword>
<feature type="domain" description="RING-type" evidence="9">
    <location>
        <begin position="134"/>
        <end position="198"/>
    </location>
</feature>
<feature type="region of interest" description="Disordered" evidence="8">
    <location>
        <begin position="1033"/>
        <end position="1077"/>
    </location>
</feature>
<dbReference type="GO" id="GO:0016567">
    <property type="term" value="P:protein ubiquitination"/>
    <property type="evidence" value="ECO:0007669"/>
    <property type="project" value="UniProtKB-UniPathway"/>
</dbReference>
<evidence type="ECO:0000256" key="5">
    <source>
        <dbReference type="ARBA" id="ARBA00022679"/>
    </source>
</evidence>
<protein>
    <recommendedName>
        <fullName evidence="4">RING-type E3 ubiquitin transferase</fullName>
        <ecNumber evidence="4">2.3.2.27</ecNumber>
    </recommendedName>
</protein>
<feature type="region of interest" description="Disordered" evidence="8">
    <location>
        <begin position="393"/>
        <end position="879"/>
    </location>
</feature>
<comment type="pathway">
    <text evidence="2">Protein modification; protein ubiquitination.</text>
</comment>
<keyword evidence="7" id="KW-0863">Zinc-finger</keyword>
<dbReference type="AlphaFoldDB" id="A0A0G4IFM1"/>
<feature type="compositionally biased region" description="Polar residues" evidence="8">
    <location>
        <begin position="735"/>
        <end position="749"/>
    </location>
</feature>
<dbReference type="GO" id="GO:0007219">
    <property type="term" value="P:Notch signaling pathway"/>
    <property type="evidence" value="ECO:0007669"/>
    <property type="project" value="InterPro"/>
</dbReference>
<dbReference type="Gene3D" id="3.30.390.130">
    <property type="match status" value="1"/>
</dbReference>
<reference evidence="10" key="1">
    <citation type="submission" date="2014-11" db="EMBL/GenBank/DDBJ databases">
        <authorList>
            <person name="Otto D Thomas"/>
            <person name="Naeem Raeece"/>
        </authorList>
    </citation>
    <scope>NUCLEOTIDE SEQUENCE</scope>
</reference>
<proteinExistence type="inferred from homology"/>
<evidence type="ECO:0000256" key="2">
    <source>
        <dbReference type="ARBA" id="ARBA00004906"/>
    </source>
</evidence>
<sequence length="1223" mass="128221">MTALPQSMNGRAANSGFGRFPTGAYAQQHIEAALSPRRTSQLPHYRPPGVAGAFVGATPPGPPPATQVSVPNLRLLAYRSHIPVSPSTPTSSTTFDPRTVLDAGTLAWNGRPKDLDTGQLTMMVETADASTGQCPVCLDDLSESPETEKEVLQRLGAAGWSRFGAASRLINCSHTLHTYCLWRCVETSPLGFSCPCCKKVQIRGQGKQPPGTMNWVIFKEKVKPIPGYTESPTVFITYNFPGTAAPIPHRPCTAYGWFPLTETEGRPLLRLLKEAFLDGYTFKIGENAIVLWNGISHKTRQIGGGEFGGWPDETYFETVFSQLASKGFMLSDEETRRITVRVPQSSSAGAVCSPSFPSCAKASVALAGGARSSSATGGRRAIDGGGEEAAFKSLSSASASAAPPTAAVTRSDRRVRQRGKSQNDKPRLVLSGPRGQEGVGFSTMETKKKKRRSDDAGALGGASSPSRGLGGGVSRLLESMQASLKAPREDSGLSASPSPTSSSPDSSSSVSVLVSPSPVPSGDVPLSPSRGSADSATPPRLSNEQRPTQTRTPAATVCASSPPAPSSRLLPPRHPNKETKKKKKVAVTLRRQQQQPQQQGRVSKETGGTRTTQKTSLLVEGAVPSKRQTSLSTSSVTVSASRSISSSDTNTKRGGGGGSSTQTSTAAGRRQVVQKQQHQQVSMGGSVAPLIVQLRHTEQEQRARGGPTTNVASSSRESKEGTFIASLAGGGRSLDASSAYSPQTMSLHSVLQPKKNREREAGSRALKGPSPSSGSVLPRQPAENGGRPGREERDEGKSLQLLSGLEPTDPSGKEASAERGSIPDVPTVPVGAGGSKGSKRTKESLQGRPSLSSKQPEKDISREEGGDRQQPECPVDVKIRPEMQTVVPGHSRAVHHHPAFPPRPETARPSAALRLVPSQLGTPMQQQQQQPPHGAFGTNGPRPSALSVLPPRPFPHQPAASVQLPPPQQTAAVWAAVPDSQSVFHPGAGLFGQQGVTRTQQQHHLHMQSDLRPSVSSGFSSHFVFSVPPPGTAQNHVSIGSTSESSQRGAAVPASSSHWRHAVAQSPPEGASPQPYVQRSGIRPLVRGATGRPVALPAAAVDPCGVPPRQQQPPSAYSQKSGILPQQCNGGFPAATSSFNAVESHPSASAVREGGVNGSSVVVGQVQRGLGVGGWVECSQQHHVMVSKSHRRVQSLGGGPSLGSGGIPGAAATSPSLFAYQMP</sequence>
<feature type="compositionally biased region" description="Polar residues" evidence="8">
    <location>
        <begin position="606"/>
        <end position="616"/>
    </location>
</feature>
<comment type="similarity">
    <text evidence="3">Belongs to the Deltex family.</text>
</comment>
<feature type="compositionally biased region" description="Low complexity" evidence="8">
    <location>
        <begin position="660"/>
        <end position="681"/>
    </location>
</feature>
<evidence type="ECO:0000256" key="3">
    <source>
        <dbReference type="ARBA" id="ARBA00009413"/>
    </source>
</evidence>
<keyword evidence="5" id="KW-0808">Transferase</keyword>
<dbReference type="UniPathway" id="UPA00143"/>
<evidence type="ECO:0000259" key="9">
    <source>
        <dbReference type="PROSITE" id="PS50089"/>
    </source>
</evidence>
<dbReference type="PROSITE" id="PS50089">
    <property type="entry name" value="ZF_RING_2"/>
    <property type="match status" value="1"/>
</dbReference>
<dbReference type="EMBL" id="CDMZ01005923">
    <property type="protein sequence ID" value="CEM55915.1"/>
    <property type="molecule type" value="Genomic_DNA"/>
</dbReference>
<feature type="compositionally biased region" description="Basic and acidic residues" evidence="8">
    <location>
        <begin position="788"/>
        <end position="797"/>
    </location>
</feature>
<accession>A0A0G4IFM1</accession>
<dbReference type="GO" id="GO:0061630">
    <property type="term" value="F:ubiquitin protein ligase activity"/>
    <property type="evidence" value="ECO:0007669"/>
    <property type="project" value="UniProtKB-EC"/>
</dbReference>
<comment type="catalytic activity">
    <reaction evidence="1">
        <text>S-ubiquitinyl-[E2 ubiquitin-conjugating enzyme]-L-cysteine + [acceptor protein]-L-lysine = [E2 ubiquitin-conjugating enzyme]-L-cysteine + N(6)-ubiquitinyl-[acceptor protein]-L-lysine.</text>
        <dbReference type="EC" id="2.3.2.27"/>
    </reaction>
</comment>
<dbReference type="InterPro" id="IPR013083">
    <property type="entry name" value="Znf_RING/FYVE/PHD"/>
</dbReference>
<dbReference type="VEuPathDB" id="CryptoDB:Cvel_13933"/>
<gene>
    <name evidence="10" type="ORF">Cvel_13933</name>
</gene>
<dbReference type="InterPro" id="IPR001841">
    <property type="entry name" value="Znf_RING"/>
</dbReference>
<feature type="compositionally biased region" description="Basic and acidic residues" evidence="8">
    <location>
        <begin position="855"/>
        <end position="879"/>
    </location>
</feature>
<feature type="compositionally biased region" description="Low complexity" evidence="8">
    <location>
        <begin position="629"/>
        <end position="649"/>
    </location>
</feature>
<name>A0A0G4IFM1_9ALVE</name>
<dbReference type="GO" id="GO:0008270">
    <property type="term" value="F:zinc ion binding"/>
    <property type="evidence" value="ECO:0007669"/>
    <property type="project" value="UniProtKB-KW"/>
</dbReference>
<dbReference type="Pfam" id="PF18102">
    <property type="entry name" value="DTC"/>
    <property type="match status" value="1"/>
</dbReference>
<feature type="compositionally biased region" description="Polar residues" evidence="8">
    <location>
        <begin position="530"/>
        <end position="553"/>
    </location>
</feature>
<evidence type="ECO:0000256" key="1">
    <source>
        <dbReference type="ARBA" id="ARBA00000900"/>
    </source>
</evidence>
<dbReference type="InterPro" id="IPR039396">
    <property type="entry name" value="Deltex_C"/>
</dbReference>
<dbReference type="Gene3D" id="3.30.40.10">
    <property type="entry name" value="Zinc/RING finger domain, C3HC4 (zinc finger)"/>
    <property type="match status" value="1"/>
</dbReference>
<evidence type="ECO:0000256" key="7">
    <source>
        <dbReference type="PROSITE-ProRule" id="PRU00175"/>
    </source>
</evidence>
<dbReference type="SUPFAM" id="SSF57850">
    <property type="entry name" value="RING/U-box"/>
    <property type="match status" value="1"/>
</dbReference>
<evidence type="ECO:0000256" key="4">
    <source>
        <dbReference type="ARBA" id="ARBA00012483"/>
    </source>
</evidence>
<dbReference type="InterPro" id="IPR039398">
    <property type="entry name" value="Deltex_fam"/>
</dbReference>
<feature type="compositionally biased region" description="Low complexity" evidence="8">
    <location>
        <begin position="393"/>
        <end position="407"/>
    </location>
</feature>
<dbReference type="InterPro" id="IPR039399">
    <property type="entry name" value="Deltex_C_sf"/>
</dbReference>
<dbReference type="EC" id="2.3.2.27" evidence="4"/>
<feature type="compositionally biased region" description="Polar residues" evidence="8">
    <location>
        <begin position="1033"/>
        <end position="1048"/>
    </location>
</feature>
<evidence type="ECO:0000313" key="10">
    <source>
        <dbReference type="EMBL" id="CEM55915.1"/>
    </source>
</evidence>
<evidence type="ECO:0000256" key="6">
    <source>
        <dbReference type="ARBA" id="ARBA00022723"/>
    </source>
</evidence>